<evidence type="ECO:0008006" key="4">
    <source>
        <dbReference type="Google" id="ProtNLM"/>
    </source>
</evidence>
<comment type="caution">
    <text evidence="2">The sequence shown here is derived from an EMBL/GenBank/DDBJ whole genome shotgun (WGS) entry which is preliminary data.</text>
</comment>
<gene>
    <name evidence="2" type="ORF">NIES4072_03950</name>
</gene>
<dbReference type="NCBIfam" id="NF042913">
    <property type="entry name" value="CyRepA1"/>
    <property type="match status" value="1"/>
</dbReference>
<organism evidence="2 3">
    <name type="scientific">Nostoc commune NIES-4072</name>
    <dbReference type="NCBI Taxonomy" id="2005467"/>
    <lineage>
        <taxon>Bacteria</taxon>
        <taxon>Bacillati</taxon>
        <taxon>Cyanobacteriota</taxon>
        <taxon>Cyanophyceae</taxon>
        <taxon>Nostocales</taxon>
        <taxon>Nostocaceae</taxon>
        <taxon>Nostoc</taxon>
    </lineage>
</organism>
<dbReference type="Proteomes" id="UP000245124">
    <property type="component" value="Unassembled WGS sequence"/>
</dbReference>
<reference evidence="2 3" key="1">
    <citation type="submission" date="2017-06" db="EMBL/GenBank/DDBJ databases">
        <title>Genome sequencing of cyanobaciteial culture collection at National Institute for Environmental Studies (NIES).</title>
        <authorList>
            <person name="Hirose Y."/>
            <person name="Shimura Y."/>
            <person name="Fujisawa T."/>
            <person name="Nakamura Y."/>
            <person name="Kawachi M."/>
        </authorList>
    </citation>
    <scope>NUCLEOTIDE SEQUENCE [LARGE SCALE GENOMIC DNA]</scope>
    <source>
        <strain evidence="2 3">NIES-4072</strain>
    </source>
</reference>
<proteinExistence type="predicted"/>
<sequence length="1101" mass="124701">MLSSRPIPTNKNNSCPICENITGACRVFADNTVFCHGLADTRKGEKANGYVCVKPSNGHTATFKPDNSQEWTEERRREWEQRKAYLHQQAQEQHQQKRERALSNCDRHKLYSEILDGLPQDEKLIAELQQRGFTPEEIANCGFKSVTKYQELPRQFDKRLPGVTESGNKLIVSGDGYLCPIRDFEGRIVALQLRLYNPGDGGRYRWVSSPEQTLPLLIGDSLENPLAVFHPAKPEGIALVEGTGAKPFLTSSRFNLLTIGAAGGQFAVSPNLLKDCLDRALAETGGEKKLDIFADAGDVQNRQVVSRWKAVTELLSNFGWDFQFGWWGQFTKNDSDIDELAPTEYSKIQYISAKEFFAIADKELKIIEQQKQTADKAKEKRDEIEQLASIRRQLTHITEIPYRVVNVPHMGEVLKDLIEPGTVNIIISDTGTGKTESVKPFAEKSEAFYSWHNRRSLGRKMSSELGLNYKDDISGNGQKKKAAFCAPSAYQFEPKNLSNGGTLLFDECDQVFDFIFGSLCNKDGIRPLILAILEAHFQSAIAGNGIVLCMSADTTQKEIDYIKAVTPEGTPVRLIINKYQPKRPDINLDTSPSPEGLLDLLVEKLKAGINCFVLDDMKDGVKGCKSIAEYVRQELKDIPDLTLEIHSDSMDDPNVQEFVQSADKKSEQYRFVVTSPSIISGLSLKNQRFVNGVFAFCNGILGDREIKQFLNRVRGAEDIYMWIAEEGYPPRGVNPDLVTPQEIHDYYQRNYGANSKHILSFKHDYDPMTHEWTSPHFELFVKNLSYKLMTMKYLRHFTVEHLKEIGYGIIEQQFTPSKGTKEIADKLKNIWGSIDLKEAEAIAAARILSDAEMEAIQHSGEDMPPELKPAYLKTRMLQIFGQELIDATTFTHNSGTELSGFAAMALKNKGGRYGRHLENFYLLNQDIGEAIARDYAAEARQLKVSGERFAGDIRWNASKRKAWEFLGLPEFLNPDKWWEPKDFEQMGNTAKKYNHRVRDTLGLKVENITNGQIFGELVHQIGLELETKKADGQKWKYRRISLDSWKFAQMYLAHKQAIKLAKEPLVEVATVPEIDSIVSMLIDYLPRISHEQEKNTWVSQI</sequence>
<keyword evidence="3" id="KW-1185">Reference proteome</keyword>
<evidence type="ECO:0000313" key="3">
    <source>
        <dbReference type="Proteomes" id="UP000245124"/>
    </source>
</evidence>
<dbReference type="RefSeq" id="WP_109007073.1">
    <property type="nucleotide sequence ID" value="NZ_BDUD01000001.1"/>
</dbReference>
<feature type="coiled-coil region" evidence="1">
    <location>
        <begin position="360"/>
        <end position="387"/>
    </location>
</feature>
<protein>
    <recommendedName>
        <fullName evidence="4">Replication origin-binding protein domain-containing protein</fullName>
    </recommendedName>
</protein>
<keyword evidence="1" id="KW-0175">Coiled coil</keyword>
<evidence type="ECO:0000313" key="2">
    <source>
        <dbReference type="EMBL" id="GBG16749.1"/>
    </source>
</evidence>
<evidence type="ECO:0000256" key="1">
    <source>
        <dbReference type="SAM" id="Coils"/>
    </source>
</evidence>
<name>A0A2R5FG27_NOSCO</name>
<dbReference type="InterPro" id="IPR049996">
    <property type="entry name" value="Slr7037-like"/>
</dbReference>
<accession>A0A2R5FG27</accession>
<dbReference type="OrthoDB" id="473036at2"/>
<dbReference type="AlphaFoldDB" id="A0A2R5FG27"/>
<dbReference type="EMBL" id="BDUD01000001">
    <property type="protein sequence ID" value="GBG16749.1"/>
    <property type="molecule type" value="Genomic_DNA"/>
</dbReference>